<keyword evidence="13" id="KW-0511">Multifunctional enzyme</keyword>
<evidence type="ECO:0000256" key="5">
    <source>
        <dbReference type="ARBA" id="ARBA00022723"/>
    </source>
</evidence>
<evidence type="ECO:0000256" key="18">
    <source>
        <dbReference type="HAMAP-Rule" id="MF_01966"/>
    </source>
</evidence>
<protein>
    <recommendedName>
        <fullName evidence="19">Bifunctional NAD(P)H-hydrate repair enzyme</fullName>
    </recommendedName>
    <alternativeName>
        <fullName evidence="19">Nicotinamide nucleotide repair protein</fullName>
    </alternativeName>
    <domain>
        <recommendedName>
            <fullName evidence="19">ADP-dependent (S)-NAD(P)H-hydrate dehydratase</fullName>
            <ecNumber evidence="19">4.2.1.136</ecNumber>
        </recommendedName>
        <alternativeName>
            <fullName evidence="19">ADP-dependent NAD(P)HX dehydratase</fullName>
        </alternativeName>
    </domain>
    <domain>
        <recommendedName>
            <fullName evidence="19">NAD(P)H-hydrate epimerase</fullName>
            <ecNumber evidence="19">5.1.99.6</ecNumber>
        </recommendedName>
    </domain>
</protein>
<dbReference type="EC" id="4.2.1.136" evidence="19"/>
<feature type="domain" description="YjeF N-terminal" evidence="21">
    <location>
        <begin position="21"/>
        <end position="232"/>
    </location>
</feature>
<organism evidence="22 23">
    <name type="scientific">Pararobbsia alpina</name>
    <dbReference type="NCBI Taxonomy" id="621374"/>
    <lineage>
        <taxon>Bacteria</taxon>
        <taxon>Pseudomonadati</taxon>
        <taxon>Pseudomonadota</taxon>
        <taxon>Betaproteobacteria</taxon>
        <taxon>Burkholderiales</taxon>
        <taxon>Burkholderiaceae</taxon>
        <taxon>Pararobbsia</taxon>
    </lineage>
</organism>
<evidence type="ECO:0000313" key="22">
    <source>
        <dbReference type="EMBL" id="CAB3799760.1"/>
    </source>
</evidence>
<dbReference type="SUPFAM" id="SSF64153">
    <property type="entry name" value="YjeF N-terminal domain-like"/>
    <property type="match status" value="1"/>
</dbReference>
<dbReference type="Proteomes" id="UP000494115">
    <property type="component" value="Unassembled WGS sequence"/>
</dbReference>
<evidence type="ECO:0000256" key="8">
    <source>
        <dbReference type="ARBA" id="ARBA00022857"/>
    </source>
</evidence>
<reference evidence="22 23" key="1">
    <citation type="submission" date="2020-04" db="EMBL/GenBank/DDBJ databases">
        <authorList>
            <person name="De Canck E."/>
        </authorList>
    </citation>
    <scope>NUCLEOTIDE SEQUENCE [LARGE SCALE GENOMIC DNA]</scope>
    <source>
        <strain evidence="22 23">LMG 28138</strain>
    </source>
</reference>
<gene>
    <name evidence="22" type="primary">nnr</name>
    <name evidence="17" type="synonym">nnrD</name>
    <name evidence="18" type="synonym">nnrE</name>
    <name evidence="22" type="ORF">LMG28138_04709</name>
</gene>
<evidence type="ECO:0000256" key="16">
    <source>
        <dbReference type="ARBA" id="ARBA00049209"/>
    </source>
</evidence>
<dbReference type="HAMAP" id="MF_01965">
    <property type="entry name" value="NADHX_dehydratase"/>
    <property type="match status" value="1"/>
</dbReference>
<dbReference type="PANTHER" id="PTHR12592:SF0">
    <property type="entry name" value="ATP-DEPENDENT (S)-NAD(P)H-HYDRATE DEHYDRATASE"/>
    <property type="match status" value="1"/>
</dbReference>
<dbReference type="InterPro" id="IPR036652">
    <property type="entry name" value="YjeF_N_dom_sf"/>
</dbReference>
<dbReference type="Pfam" id="PF01256">
    <property type="entry name" value="Carb_kinase"/>
    <property type="match status" value="1"/>
</dbReference>
<dbReference type="InterPro" id="IPR029056">
    <property type="entry name" value="Ribokinase-like"/>
</dbReference>
<dbReference type="GO" id="GO:0052856">
    <property type="term" value="F:NAD(P)HX epimerase activity"/>
    <property type="evidence" value="ECO:0007669"/>
    <property type="project" value="UniProtKB-UniRule"/>
</dbReference>
<feature type="binding site" evidence="17">
    <location>
        <position position="344"/>
    </location>
    <ligand>
        <name>(6S)-NADPHX</name>
        <dbReference type="ChEBI" id="CHEBI:64076"/>
    </ligand>
</feature>
<comment type="catalytic activity">
    <reaction evidence="1 18 19">
        <text>(6R)-NADHX = (6S)-NADHX</text>
        <dbReference type="Rhea" id="RHEA:32215"/>
        <dbReference type="ChEBI" id="CHEBI:64074"/>
        <dbReference type="ChEBI" id="CHEBI:64075"/>
        <dbReference type="EC" id="5.1.99.6"/>
    </reaction>
</comment>
<evidence type="ECO:0000256" key="13">
    <source>
        <dbReference type="ARBA" id="ARBA00023268"/>
    </source>
</evidence>
<comment type="function">
    <text evidence="17">Catalyzes the dehydration of the S-form of NAD(P)HX at the expense of ADP, which is converted to AMP. Together with NAD(P)HX epimerase, which catalyzes the epimerization of the S- and R-forms, the enzyme allows the repair of both epimers of NAD(P)HX, a damaged form of NAD(P)H that is a result of enzymatic or heat-dependent hydration.</text>
</comment>
<keyword evidence="23" id="KW-1185">Reference proteome</keyword>
<comment type="caution">
    <text evidence="18">Lacks conserved residue(s) required for the propagation of feature annotation.</text>
</comment>
<evidence type="ECO:0000256" key="14">
    <source>
        <dbReference type="ARBA" id="ARBA00025153"/>
    </source>
</evidence>
<name>A0A6S7BHF7_9BURK</name>
<evidence type="ECO:0000256" key="9">
    <source>
        <dbReference type="ARBA" id="ARBA00022958"/>
    </source>
</evidence>
<accession>A0A6S7BHF7</accession>
<feature type="binding site" evidence="18">
    <location>
        <position position="173"/>
    </location>
    <ligand>
        <name>(6S)-NADPHX</name>
        <dbReference type="ChEBI" id="CHEBI:64076"/>
    </ligand>
</feature>
<evidence type="ECO:0000256" key="7">
    <source>
        <dbReference type="ARBA" id="ARBA00022840"/>
    </source>
</evidence>
<feature type="binding site" evidence="18">
    <location>
        <position position="176"/>
    </location>
    <ligand>
        <name>K(+)</name>
        <dbReference type="ChEBI" id="CHEBI:29103"/>
    </ligand>
</feature>
<evidence type="ECO:0000256" key="4">
    <source>
        <dbReference type="ARBA" id="ARBA00009524"/>
    </source>
</evidence>
<dbReference type="GO" id="GO:0005524">
    <property type="term" value="F:ATP binding"/>
    <property type="evidence" value="ECO:0007669"/>
    <property type="project" value="UniProtKB-UniRule"/>
</dbReference>
<dbReference type="HAMAP" id="MF_01966">
    <property type="entry name" value="NADHX_epimerase"/>
    <property type="match status" value="1"/>
</dbReference>
<comment type="cofactor">
    <cofactor evidence="18 19">
        <name>K(+)</name>
        <dbReference type="ChEBI" id="CHEBI:29103"/>
    </cofactor>
    <text evidence="18 19">Binds 1 potassium ion per subunit.</text>
</comment>
<dbReference type="GO" id="GO:0046872">
    <property type="term" value="F:metal ion binding"/>
    <property type="evidence" value="ECO:0007669"/>
    <property type="project" value="UniProtKB-UniRule"/>
</dbReference>
<evidence type="ECO:0000256" key="10">
    <source>
        <dbReference type="ARBA" id="ARBA00023027"/>
    </source>
</evidence>
<dbReference type="Gene3D" id="3.40.50.10260">
    <property type="entry name" value="YjeF N-terminal domain"/>
    <property type="match status" value="1"/>
</dbReference>
<comment type="subunit">
    <text evidence="17">Homotetramer.</text>
</comment>
<comment type="similarity">
    <text evidence="3 19">In the N-terminal section; belongs to the NnrE/AIBP family.</text>
</comment>
<evidence type="ECO:0000256" key="15">
    <source>
        <dbReference type="ARBA" id="ARBA00048238"/>
    </source>
</evidence>
<dbReference type="SMR" id="A0A6S7BHF7"/>
<proteinExistence type="inferred from homology"/>
<feature type="binding site" evidence="17">
    <location>
        <begin position="434"/>
        <end position="438"/>
    </location>
    <ligand>
        <name>AMP</name>
        <dbReference type="ChEBI" id="CHEBI:456215"/>
    </ligand>
</feature>
<evidence type="ECO:0000256" key="3">
    <source>
        <dbReference type="ARBA" id="ARBA00006001"/>
    </source>
</evidence>
<feature type="binding site" evidence="18">
    <location>
        <begin position="71"/>
        <end position="75"/>
    </location>
    <ligand>
        <name>(6S)-NADPHX</name>
        <dbReference type="ChEBI" id="CHEBI:64076"/>
    </ligand>
</feature>
<comment type="cofactor">
    <cofactor evidence="17">
        <name>Mg(2+)</name>
        <dbReference type="ChEBI" id="CHEBI:18420"/>
    </cofactor>
</comment>
<dbReference type="SUPFAM" id="SSF53613">
    <property type="entry name" value="Ribokinase-like"/>
    <property type="match status" value="1"/>
</dbReference>
<keyword evidence="10 17" id="KW-0520">NAD</keyword>
<dbReference type="GO" id="GO:0052855">
    <property type="term" value="F:ADP-dependent NAD(P)H-hydrate dehydratase activity"/>
    <property type="evidence" value="ECO:0007669"/>
    <property type="project" value="UniProtKB-UniRule"/>
</dbReference>
<dbReference type="Pfam" id="PF03853">
    <property type="entry name" value="YjeF_N"/>
    <property type="match status" value="1"/>
</dbReference>
<dbReference type="EC" id="5.1.99.6" evidence="19"/>
<keyword evidence="11 18" id="KW-0413">Isomerase</keyword>
<dbReference type="PANTHER" id="PTHR12592">
    <property type="entry name" value="ATP-DEPENDENT (S)-NAD(P)H-HYDRATE DEHYDRATASE FAMILY MEMBER"/>
    <property type="match status" value="1"/>
</dbReference>
<keyword evidence="5 18" id="KW-0479">Metal-binding</keyword>
<dbReference type="NCBIfam" id="TIGR00196">
    <property type="entry name" value="yjeF_cterm"/>
    <property type="match status" value="1"/>
</dbReference>
<comment type="similarity">
    <text evidence="4 19">In the C-terminal section; belongs to the NnrD/CARKD family.</text>
</comment>
<feature type="binding site" evidence="18">
    <location>
        <position position="133"/>
    </location>
    <ligand>
        <name>K(+)</name>
        <dbReference type="ChEBI" id="CHEBI:29103"/>
    </ligand>
</feature>
<dbReference type="Gene3D" id="3.40.1190.20">
    <property type="match status" value="1"/>
</dbReference>
<evidence type="ECO:0000256" key="2">
    <source>
        <dbReference type="ARBA" id="ARBA00000909"/>
    </source>
</evidence>
<keyword evidence="8 17" id="KW-0521">NADP</keyword>
<comment type="similarity">
    <text evidence="18">Belongs to the NnrE/AIBP family.</text>
</comment>
<keyword evidence="9 18" id="KW-0630">Potassium</keyword>
<evidence type="ECO:0000256" key="19">
    <source>
        <dbReference type="PIRNR" id="PIRNR017184"/>
    </source>
</evidence>
<evidence type="ECO:0000256" key="12">
    <source>
        <dbReference type="ARBA" id="ARBA00023239"/>
    </source>
</evidence>
<feature type="domain" description="YjeF C-terminal" evidence="20">
    <location>
        <begin position="253"/>
        <end position="525"/>
    </location>
</feature>
<dbReference type="GO" id="GO:0110051">
    <property type="term" value="P:metabolite repair"/>
    <property type="evidence" value="ECO:0007669"/>
    <property type="project" value="TreeGrafter"/>
</dbReference>
<evidence type="ECO:0000256" key="1">
    <source>
        <dbReference type="ARBA" id="ARBA00000013"/>
    </source>
</evidence>
<comment type="function">
    <text evidence="14 19">Bifunctional enzyme that catalyzes the epimerization of the S- and R-forms of NAD(P)HX and the dehydration of the S-form of NAD(P)HX at the expense of ADP, which is converted to AMP. This allows the repair of both epimers of NAD(P)HX, a damaged form of NAD(P)H that is a result of enzymatic or heat-dependent hydration.</text>
</comment>
<keyword evidence="12 17" id="KW-0456">Lyase</keyword>
<feature type="binding site" evidence="17">
    <location>
        <position position="464"/>
    </location>
    <ligand>
        <name>AMP</name>
        <dbReference type="ChEBI" id="CHEBI:456215"/>
    </ligand>
</feature>
<keyword evidence="7 17" id="KW-0067">ATP-binding</keyword>
<dbReference type="InterPro" id="IPR004443">
    <property type="entry name" value="YjeF_N_dom"/>
</dbReference>
<evidence type="ECO:0000259" key="21">
    <source>
        <dbReference type="PROSITE" id="PS51385"/>
    </source>
</evidence>
<dbReference type="PROSITE" id="PS51383">
    <property type="entry name" value="YJEF_C_3"/>
    <property type="match status" value="1"/>
</dbReference>
<evidence type="ECO:0000256" key="17">
    <source>
        <dbReference type="HAMAP-Rule" id="MF_01965"/>
    </source>
</evidence>
<evidence type="ECO:0000313" key="23">
    <source>
        <dbReference type="Proteomes" id="UP000494115"/>
    </source>
</evidence>
<comment type="similarity">
    <text evidence="17">Belongs to the NnrD/CARKD family.</text>
</comment>
<comment type="catalytic activity">
    <reaction evidence="2 18 19">
        <text>(6R)-NADPHX = (6S)-NADPHX</text>
        <dbReference type="Rhea" id="RHEA:32227"/>
        <dbReference type="ChEBI" id="CHEBI:64076"/>
        <dbReference type="ChEBI" id="CHEBI:64077"/>
        <dbReference type="EC" id="5.1.99.6"/>
    </reaction>
</comment>
<evidence type="ECO:0000256" key="6">
    <source>
        <dbReference type="ARBA" id="ARBA00022741"/>
    </source>
</evidence>
<feature type="binding site" evidence="17">
    <location>
        <position position="397"/>
    </location>
    <ligand>
        <name>(6S)-NADPHX</name>
        <dbReference type="ChEBI" id="CHEBI:64076"/>
    </ligand>
</feature>
<comment type="function">
    <text evidence="18">Catalyzes the epimerization of the S- and R-forms of NAD(P)HX, a damaged form of NAD(P)H that is a result of enzymatic or heat-dependent hydration. This is a prerequisite for the S-specific NAD(P)H-hydrate dehydratase to allow the repair of both epimers of NAD(P)HX.</text>
</comment>
<dbReference type="PIRSF" id="PIRSF017184">
    <property type="entry name" value="Nnr"/>
    <property type="match status" value="1"/>
</dbReference>
<feature type="binding site" evidence="17">
    <location>
        <position position="465"/>
    </location>
    <ligand>
        <name>(6S)-NADPHX</name>
        <dbReference type="ChEBI" id="CHEBI:64076"/>
    </ligand>
</feature>
<dbReference type="GO" id="GO:0046496">
    <property type="term" value="P:nicotinamide nucleotide metabolic process"/>
    <property type="evidence" value="ECO:0007669"/>
    <property type="project" value="UniProtKB-UniRule"/>
</dbReference>
<dbReference type="EMBL" id="CADIKM010000034">
    <property type="protein sequence ID" value="CAB3799760.1"/>
    <property type="molecule type" value="Genomic_DNA"/>
</dbReference>
<feature type="binding site" evidence="18">
    <location>
        <begin position="137"/>
        <end position="143"/>
    </location>
    <ligand>
        <name>(6S)-NADPHX</name>
        <dbReference type="ChEBI" id="CHEBI:64076"/>
    </ligand>
</feature>
<dbReference type="RefSeq" id="WP_175107337.1">
    <property type="nucleotide sequence ID" value="NZ_CADIKM010000034.1"/>
</dbReference>
<feature type="binding site" evidence="18">
    <location>
        <position position="72"/>
    </location>
    <ligand>
        <name>K(+)</name>
        <dbReference type="ChEBI" id="CHEBI:29103"/>
    </ligand>
</feature>
<dbReference type="CDD" id="cd01171">
    <property type="entry name" value="YXKO-related"/>
    <property type="match status" value="1"/>
</dbReference>
<dbReference type="InterPro" id="IPR000631">
    <property type="entry name" value="CARKD"/>
</dbReference>
<sequence length="529" mass="54916">MTDQIVSPLDRSLPLYTIDALREVERTAQASLPAHTLMARAGEATAQFLAHRLANLSSRHRSVWFAAGPGNNGGDALVAAVELKRHGFAVGVALPVEVKPDDARWALANARAAGVRIDPALPASLEDCAWLVDGVFGIGLERAFPGESGSPFAGFARRFADARAARLSILALDVPSGINSDTGQAVGGGAPVIATHTLTFIAAKPGLFTGRGRDFAGEVFIAPLGLEAYLREPEISEIPERREATARLPTLIAPARFVPHLPQRSASANKGTFGTLAVIGGANGMMGAPILAARAALYAGAGKIHVGFIGNERPTYDPPHPELMLDQVDGLSLERMSALAIGCGMGQSNAARETLHRALSVDCAKLIDADALNWLARDPEAANLLRAHEGHAVLTPHPLEAARLLGTDVAAIEQDRLRSARTLAARYGATVVLKGSGTVIASADGRHIAVNPTGNAGLATGGSGDVLGGLIGALLAQRMHAFEAACAGVFLHGRAAEALAAEGEGPAGLTAGELAPMFRRLLNRLVLES</sequence>
<dbReference type="InterPro" id="IPR030677">
    <property type="entry name" value="Nnr"/>
</dbReference>
<comment type="catalytic activity">
    <reaction evidence="16 17 19">
        <text>(6S)-NADPHX + ADP = AMP + phosphate + NADPH + H(+)</text>
        <dbReference type="Rhea" id="RHEA:32235"/>
        <dbReference type="ChEBI" id="CHEBI:15378"/>
        <dbReference type="ChEBI" id="CHEBI:43474"/>
        <dbReference type="ChEBI" id="CHEBI:57783"/>
        <dbReference type="ChEBI" id="CHEBI:64076"/>
        <dbReference type="ChEBI" id="CHEBI:456215"/>
        <dbReference type="ChEBI" id="CHEBI:456216"/>
        <dbReference type="EC" id="4.2.1.136"/>
    </reaction>
</comment>
<evidence type="ECO:0000259" key="20">
    <source>
        <dbReference type="PROSITE" id="PS51383"/>
    </source>
</evidence>
<dbReference type="PROSITE" id="PS51385">
    <property type="entry name" value="YJEF_N"/>
    <property type="match status" value="1"/>
</dbReference>
<keyword evidence="6 17" id="KW-0547">Nucleotide-binding</keyword>
<comment type="catalytic activity">
    <reaction evidence="15 17 19">
        <text>(6S)-NADHX + ADP = AMP + phosphate + NADH + H(+)</text>
        <dbReference type="Rhea" id="RHEA:32223"/>
        <dbReference type="ChEBI" id="CHEBI:15378"/>
        <dbReference type="ChEBI" id="CHEBI:43474"/>
        <dbReference type="ChEBI" id="CHEBI:57945"/>
        <dbReference type="ChEBI" id="CHEBI:64074"/>
        <dbReference type="ChEBI" id="CHEBI:456215"/>
        <dbReference type="ChEBI" id="CHEBI:456216"/>
        <dbReference type="EC" id="4.2.1.136"/>
    </reaction>
</comment>
<dbReference type="AlphaFoldDB" id="A0A6S7BHF7"/>
<feature type="binding site" evidence="17">
    <location>
        <position position="288"/>
    </location>
    <ligand>
        <name>(6S)-NADPHX</name>
        <dbReference type="ChEBI" id="CHEBI:64076"/>
    </ligand>
</feature>
<evidence type="ECO:0000256" key="11">
    <source>
        <dbReference type="ARBA" id="ARBA00023235"/>
    </source>
</evidence>